<evidence type="ECO:0000256" key="2">
    <source>
        <dbReference type="SAM" id="MobiDB-lite"/>
    </source>
</evidence>
<dbReference type="InterPro" id="IPR016162">
    <property type="entry name" value="Ald_DH_N"/>
</dbReference>
<feature type="region of interest" description="Disordered" evidence="2">
    <location>
        <begin position="71"/>
        <end position="112"/>
    </location>
</feature>
<dbReference type="Proteomes" id="UP000019760">
    <property type="component" value="Unassembled WGS sequence"/>
</dbReference>
<feature type="compositionally biased region" description="Polar residues" evidence="2">
    <location>
        <begin position="1"/>
        <end position="17"/>
    </location>
</feature>
<keyword evidence="1" id="KW-0560">Oxidoreductase</keyword>
<accession>A0A023D8I2</accession>
<proteinExistence type="predicted"/>
<gene>
    <name evidence="4" type="ORF">Amme_099_015</name>
</gene>
<dbReference type="InterPro" id="IPR016161">
    <property type="entry name" value="Ald_DH/histidinol_DH"/>
</dbReference>
<dbReference type="EMBL" id="BAND01000098">
    <property type="protein sequence ID" value="GAJ30030.1"/>
    <property type="molecule type" value="Genomic_DNA"/>
</dbReference>
<evidence type="ECO:0000259" key="3">
    <source>
        <dbReference type="Pfam" id="PF00171"/>
    </source>
</evidence>
<evidence type="ECO:0000256" key="1">
    <source>
        <dbReference type="ARBA" id="ARBA00023002"/>
    </source>
</evidence>
<dbReference type="GO" id="GO:0016491">
    <property type="term" value="F:oxidoreductase activity"/>
    <property type="evidence" value="ECO:0007669"/>
    <property type="project" value="UniProtKB-KW"/>
</dbReference>
<dbReference type="Pfam" id="PF00171">
    <property type="entry name" value="Aldedh"/>
    <property type="match status" value="1"/>
</dbReference>
<evidence type="ECO:0000313" key="5">
    <source>
        <dbReference type="Proteomes" id="UP000019760"/>
    </source>
</evidence>
<protein>
    <recommendedName>
        <fullName evidence="3">Aldehyde dehydrogenase domain-containing protein</fullName>
    </recommendedName>
</protein>
<comment type="caution">
    <text evidence="4">The sequence shown here is derived from an EMBL/GenBank/DDBJ whole genome shotgun (WGS) entry which is preliminary data.</text>
</comment>
<dbReference type="Gene3D" id="3.40.605.10">
    <property type="entry name" value="Aldehyde Dehydrogenase, Chain A, domain 1"/>
    <property type="match status" value="1"/>
</dbReference>
<organism evidence="4 5">
    <name type="scientific">Acidomonas methanolica NBRC 104435</name>
    <dbReference type="NCBI Taxonomy" id="1231351"/>
    <lineage>
        <taxon>Bacteria</taxon>
        <taxon>Pseudomonadati</taxon>
        <taxon>Pseudomonadota</taxon>
        <taxon>Alphaproteobacteria</taxon>
        <taxon>Acetobacterales</taxon>
        <taxon>Acetobacteraceae</taxon>
        <taxon>Acidomonas</taxon>
    </lineage>
</organism>
<evidence type="ECO:0000313" key="4">
    <source>
        <dbReference type="EMBL" id="GAJ30030.1"/>
    </source>
</evidence>
<dbReference type="SUPFAM" id="SSF53720">
    <property type="entry name" value="ALDH-like"/>
    <property type="match status" value="1"/>
</dbReference>
<feature type="region of interest" description="Disordered" evidence="2">
    <location>
        <begin position="1"/>
        <end position="30"/>
    </location>
</feature>
<keyword evidence="5" id="KW-1185">Reference proteome</keyword>
<dbReference type="RefSeq" id="WP_204366688.1">
    <property type="nucleotide sequence ID" value="NZ_BAND01000098.1"/>
</dbReference>
<dbReference type="InterPro" id="IPR015590">
    <property type="entry name" value="Aldehyde_DH_dom"/>
</dbReference>
<dbReference type="AlphaFoldDB" id="A0A023D8I2"/>
<name>A0A023D8I2_ACIMT</name>
<reference evidence="4 5" key="2">
    <citation type="journal article" date="2014" name="FEMS Microbiol. Lett.">
        <title>Draft genomic DNA sequence of the facultatively methylotrophic bacterium Acidomonas methanolica type strain MB58.</title>
        <authorList>
            <person name="Higashiura N."/>
            <person name="Hadano H."/>
            <person name="Hirakawa H."/>
            <person name="Matsutani M."/>
            <person name="Takabe S."/>
            <person name="Matsushita K."/>
            <person name="Azuma Y."/>
        </authorList>
    </citation>
    <scope>NUCLEOTIDE SEQUENCE [LARGE SCALE GENOMIC DNA]</scope>
    <source>
        <strain evidence="4 5">MB58</strain>
    </source>
</reference>
<feature type="domain" description="Aldehyde dehydrogenase" evidence="3">
    <location>
        <begin position="14"/>
        <end position="84"/>
    </location>
</feature>
<sequence length="112" mass="12004">MSSTELHPGTASFSLNPATGERFARHDPLSDADLERVLARTAQAAGRWKDSSHVERQSLLRRFGAALRTARDGLAEEATRNGQADRSGAGGGRKMRRALRLVCGPSPAPPGR</sequence>
<reference evidence="5" key="1">
    <citation type="journal article" date="2014" name="FEMS Microbiol. Lett.">
        <title>Draft Genomic DNA Sequence of the Facultatively Methylotrophic Bacterium Acidomonas methanolica type strain MB58.</title>
        <authorList>
            <person name="Higashiura N."/>
            <person name="Hadano H."/>
            <person name="Hirakawa H."/>
            <person name="Matsutani M."/>
            <person name="Takabe S."/>
            <person name="Matsushita K."/>
            <person name="Azuma Y."/>
        </authorList>
    </citation>
    <scope>NUCLEOTIDE SEQUENCE [LARGE SCALE GENOMIC DNA]</scope>
    <source>
        <strain evidence="5">MB58</strain>
    </source>
</reference>